<dbReference type="Proteomes" id="UP000002615">
    <property type="component" value="Segment"/>
</dbReference>
<name>C8ZKB2_9CAUD</name>
<keyword evidence="1" id="KW-0812">Transmembrane</keyword>
<organism evidence="2 3">
    <name type="scientific">Pseudomonas phage LUZ7</name>
    <dbReference type="NCBI Taxonomy" id="655097"/>
    <lineage>
        <taxon>Viruses</taxon>
        <taxon>Duplodnaviria</taxon>
        <taxon>Heunggongvirae</taxon>
        <taxon>Uroviricota</taxon>
        <taxon>Caudoviricetes</taxon>
        <taxon>Schitoviridae</taxon>
        <taxon>Migulavirinae</taxon>
        <taxon>Luzseptimavirus</taxon>
        <taxon>Luzseptimavirus LUZ7</taxon>
    </lineage>
</organism>
<dbReference type="GeneID" id="8684365"/>
<proteinExistence type="predicted"/>
<keyword evidence="1" id="KW-1133">Transmembrane helix</keyword>
<sequence>MHVIQLVYLLIILCVVLFWVGKMEPERCWGWVWWTWLTVFAVLTHAITMVAVGIIVLFIVP</sequence>
<protein>
    <submittedName>
        <fullName evidence="2">Uncharacterized protein</fullName>
    </submittedName>
</protein>
<dbReference type="EMBL" id="FN422398">
    <property type="protein sequence ID" value="CAZ66154.1"/>
    <property type="molecule type" value="Genomic_DNA"/>
</dbReference>
<feature type="transmembrane region" description="Helical" evidence="1">
    <location>
        <begin position="6"/>
        <end position="21"/>
    </location>
</feature>
<evidence type="ECO:0000256" key="1">
    <source>
        <dbReference type="SAM" id="Phobius"/>
    </source>
</evidence>
<evidence type="ECO:0000313" key="2">
    <source>
        <dbReference type="EMBL" id="CAZ66154.1"/>
    </source>
</evidence>
<dbReference type="RefSeq" id="YP_003358295.1">
    <property type="nucleotide sequence ID" value="NC_013691.1"/>
</dbReference>
<keyword evidence="3" id="KW-1185">Reference proteome</keyword>
<evidence type="ECO:0000313" key="3">
    <source>
        <dbReference type="Proteomes" id="UP000002615"/>
    </source>
</evidence>
<dbReference type="KEGG" id="vg:8684365"/>
<reference evidence="3" key="1">
    <citation type="journal article" date="2010" name="Virology">
        <title>Molecular and physiological analysis of three Pseudomonas aeruginosa phages belonging to the "N4-like viruses".</title>
        <authorList>
            <person name="Ceyssens P.J."/>
            <person name="Brabban A."/>
            <person name="Rogge L."/>
            <person name="Lewis M.S."/>
            <person name="Pickard D."/>
            <person name="Goulding D."/>
            <person name="Dougan G."/>
            <person name="Nob en J.P."/>
            <person name="Kropinski A."/>
            <person name="Kutter E."/>
            <person name="Lavigne R."/>
        </authorList>
    </citation>
    <scope>NUCLEOTIDE SEQUENCE [LARGE SCALE GENOMIC DNA]</scope>
</reference>
<feature type="transmembrane region" description="Helical" evidence="1">
    <location>
        <begin position="33"/>
        <end position="60"/>
    </location>
</feature>
<accession>C8ZKB2</accession>
<keyword evidence="1" id="KW-0472">Membrane</keyword>